<protein>
    <submittedName>
        <fullName evidence="1">Uncharacterized protein</fullName>
    </submittedName>
</protein>
<reference evidence="1 2" key="1">
    <citation type="submission" date="2016-03" db="EMBL/GenBank/DDBJ databases">
        <title>Genome sequence of Pontibacter sp. nov., of the family cytophagaceae, isolated from marine sediment of the Yellow Sea, China.</title>
        <authorList>
            <person name="Zhang G."/>
            <person name="Zhang R."/>
        </authorList>
    </citation>
    <scope>NUCLEOTIDE SEQUENCE [LARGE SCALE GENOMIC DNA]</scope>
    <source>
        <strain evidence="1 2">S10-8</strain>
    </source>
</reference>
<evidence type="ECO:0000313" key="1">
    <source>
        <dbReference type="EMBL" id="OKL38874.1"/>
    </source>
</evidence>
<dbReference type="STRING" id="1797110.A3841_04935"/>
<dbReference type="Proteomes" id="UP000186551">
    <property type="component" value="Unassembled WGS sequence"/>
</dbReference>
<sequence>MQAGTINLSYRVCWSIKRTKSINQYKGRCLKEKKVSSEVYFRYANNTAGPKMFQVYFGGFAK</sequence>
<evidence type="ECO:0000313" key="2">
    <source>
        <dbReference type="Proteomes" id="UP000186551"/>
    </source>
</evidence>
<dbReference type="AlphaFoldDB" id="A0A1Q5P9J6"/>
<keyword evidence="2" id="KW-1185">Reference proteome</keyword>
<accession>A0A1Q5P9J6</accession>
<dbReference type="EMBL" id="LVWA01000011">
    <property type="protein sequence ID" value="OKL38874.1"/>
    <property type="molecule type" value="Genomic_DNA"/>
</dbReference>
<gene>
    <name evidence="1" type="ORF">A3841_04935</name>
</gene>
<name>A0A1Q5P9J6_9BACT</name>
<organism evidence="1 2">
    <name type="scientific">Pontibacter flavimaris</name>
    <dbReference type="NCBI Taxonomy" id="1797110"/>
    <lineage>
        <taxon>Bacteria</taxon>
        <taxon>Pseudomonadati</taxon>
        <taxon>Bacteroidota</taxon>
        <taxon>Cytophagia</taxon>
        <taxon>Cytophagales</taxon>
        <taxon>Hymenobacteraceae</taxon>
        <taxon>Pontibacter</taxon>
    </lineage>
</organism>
<comment type="caution">
    <text evidence="1">The sequence shown here is derived from an EMBL/GenBank/DDBJ whole genome shotgun (WGS) entry which is preliminary data.</text>
</comment>
<proteinExistence type="predicted"/>